<evidence type="ECO:0000256" key="2">
    <source>
        <dbReference type="ARBA" id="ARBA00011901"/>
    </source>
</evidence>
<dbReference type="Gene3D" id="3.40.630.40">
    <property type="entry name" value="Zn-dependent exopeptidases"/>
    <property type="match status" value="1"/>
</dbReference>
<dbReference type="SMART" id="SM00646">
    <property type="entry name" value="Ami_3"/>
    <property type="match status" value="1"/>
</dbReference>
<reference evidence="7" key="2">
    <citation type="submission" date="2011-02" db="EMBL/GenBank/DDBJ databases">
        <title>The complete genome of Fluviicola taffensis DSM 16823.</title>
        <authorList>
            <consortium name="US DOE Joint Genome Institute (JGI-PGF)"/>
            <person name="Lucas S."/>
            <person name="Copeland A."/>
            <person name="Lapidus A."/>
            <person name="Bruce D."/>
            <person name="Goodwin L."/>
            <person name="Pitluck S."/>
            <person name="Kyrpides N."/>
            <person name="Mavromatis K."/>
            <person name="Ivanova N."/>
            <person name="Mikhailova N."/>
            <person name="Pagani I."/>
            <person name="Chertkov O."/>
            <person name="Detter J.C."/>
            <person name="Han C."/>
            <person name="Tapia R."/>
            <person name="Land M."/>
            <person name="Hauser L."/>
            <person name="Markowitz V."/>
            <person name="Cheng J.-F."/>
            <person name="Hugenholtz P."/>
            <person name="Woyke T."/>
            <person name="Wu D."/>
            <person name="Tindall B."/>
            <person name="Pomrenke H.G."/>
            <person name="Brambilla E."/>
            <person name="Klenk H.-P."/>
            <person name="Eisen J.A."/>
        </authorList>
    </citation>
    <scope>NUCLEOTIDE SEQUENCE [LARGE SCALE GENOMIC DNA]</scope>
    <source>
        <strain evidence="7">DSM 16823 / RW262 / RW262</strain>
    </source>
</reference>
<name>F2IBN2_FLUTR</name>
<dbReference type="HOGENOM" id="CLU_014322_4_5_10"/>
<accession>F2IBN2</accession>
<evidence type="ECO:0000256" key="4">
    <source>
        <dbReference type="SAM" id="Phobius"/>
    </source>
</evidence>
<feature type="domain" description="MurNAc-LAA" evidence="5">
    <location>
        <begin position="109"/>
        <end position="264"/>
    </location>
</feature>
<evidence type="ECO:0000313" key="7">
    <source>
        <dbReference type="Proteomes" id="UP000007463"/>
    </source>
</evidence>
<dbReference type="eggNOG" id="COG0860">
    <property type="taxonomic scope" value="Bacteria"/>
</dbReference>
<dbReference type="STRING" id="755732.Fluta_3386"/>
<dbReference type="GO" id="GO:0030288">
    <property type="term" value="C:outer membrane-bounded periplasmic space"/>
    <property type="evidence" value="ECO:0007669"/>
    <property type="project" value="TreeGrafter"/>
</dbReference>
<keyword evidence="3 6" id="KW-0378">Hydrolase</keyword>
<keyword evidence="4" id="KW-0472">Membrane</keyword>
<dbReference type="GO" id="GO:0008745">
    <property type="term" value="F:N-acetylmuramoyl-L-alanine amidase activity"/>
    <property type="evidence" value="ECO:0007669"/>
    <property type="project" value="UniProtKB-EC"/>
</dbReference>
<dbReference type="CDD" id="cd02696">
    <property type="entry name" value="MurNAc-LAA"/>
    <property type="match status" value="1"/>
</dbReference>
<evidence type="ECO:0000256" key="3">
    <source>
        <dbReference type="ARBA" id="ARBA00022801"/>
    </source>
</evidence>
<evidence type="ECO:0000313" key="6">
    <source>
        <dbReference type="EMBL" id="AEA45358.1"/>
    </source>
</evidence>
<dbReference type="InterPro" id="IPR002508">
    <property type="entry name" value="MurNAc-LAA_cat"/>
</dbReference>
<comment type="catalytic activity">
    <reaction evidence="1">
        <text>Hydrolyzes the link between N-acetylmuramoyl residues and L-amino acid residues in certain cell-wall glycopeptides.</text>
        <dbReference type="EC" id="3.5.1.28"/>
    </reaction>
</comment>
<dbReference type="Proteomes" id="UP000007463">
    <property type="component" value="Chromosome"/>
</dbReference>
<keyword evidence="4" id="KW-1133">Transmembrane helix</keyword>
<evidence type="ECO:0000259" key="5">
    <source>
        <dbReference type="SMART" id="SM00646"/>
    </source>
</evidence>
<keyword evidence="7" id="KW-1185">Reference proteome</keyword>
<dbReference type="PANTHER" id="PTHR30404">
    <property type="entry name" value="N-ACETYLMURAMOYL-L-ALANINE AMIDASE"/>
    <property type="match status" value="1"/>
</dbReference>
<feature type="transmembrane region" description="Helical" evidence="4">
    <location>
        <begin position="15"/>
        <end position="34"/>
    </location>
</feature>
<dbReference type="AlphaFoldDB" id="F2IBN2"/>
<dbReference type="Pfam" id="PF01520">
    <property type="entry name" value="Amidase_3"/>
    <property type="match status" value="1"/>
</dbReference>
<dbReference type="EC" id="3.5.1.28" evidence="2"/>
<dbReference type="FunFam" id="3.40.630.40:FF:000005">
    <property type="entry name" value="N-acetylmuramoyl-L-alanine amidase (AmiA)"/>
    <property type="match status" value="1"/>
</dbReference>
<keyword evidence="4" id="KW-0812">Transmembrane</keyword>
<dbReference type="SUPFAM" id="SSF53187">
    <property type="entry name" value="Zn-dependent exopeptidases"/>
    <property type="match status" value="1"/>
</dbReference>
<evidence type="ECO:0000256" key="1">
    <source>
        <dbReference type="ARBA" id="ARBA00001561"/>
    </source>
</evidence>
<dbReference type="KEGG" id="fte:Fluta_3386"/>
<protein>
    <recommendedName>
        <fullName evidence="2">N-acetylmuramoyl-L-alanine amidase</fullName>
        <ecNumber evidence="2">3.5.1.28</ecNumber>
    </recommendedName>
</protein>
<sequence>MIYLEMNRLENSLKWLRWLVILVPFAMLFGFQGAKKTTVIKPQGTIRTVVIDAGHGGKDPGCHGSSAHEKNVCLSMALELGRKIKEGYPEIKVVFTRDKDVFVELDDRAKIANKANADLFICIHANSASPSASGTETYVLGLHKTDAQAKIADRENSTIYLEADKGEKYKDFDMSPDAIIARQLQLSLFLDQSIVFADKLQGEFKAIGRYDRGVKQAGFLVLYKTTMPSVLIETGFLTNKEEEKFLADSTGQKKMAGAMFTAFEKYKAELEGVDYKTRGPQPNNNIPLVEKNEGKDQIVFRVQIETSESKINSNSARFKKHNVFEYQQDKLYKYTVGEFVNDFAAANSYKNEIRQKDFPHAFVVAFQNGERISLEKAIKLAEK</sequence>
<dbReference type="InterPro" id="IPR050695">
    <property type="entry name" value="N-acetylmuramoyl_amidase_3"/>
</dbReference>
<dbReference type="PANTHER" id="PTHR30404:SF0">
    <property type="entry name" value="N-ACETYLMURAMOYL-L-ALANINE AMIDASE AMIC"/>
    <property type="match status" value="1"/>
</dbReference>
<reference evidence="6 7" key="1">
    <citation type="journal article" date="2011" name="Stand. Genomic Sci.">
        <title>Complete genome sequence of the gliding freshwater bacterium Fluviicola taffensis type strain (RW262).</title>
        <authorList>
            <person name="Woyke T."/>
            <person name="Chertkov O."/>
            <person name="Lapidus A."/>
            <person name="Nolan M."/>
            <person name="Lucas S."/>
            <person name="Del Rio T.G."/>
            <person name="Tice H."/>
            <person name="Cheng J.F."/>
            <person name="Tapia R."/>
            <person name="Han C."/>
            <person name="Goodwin L."/>
            <person name="Pitluck S."/>
            <person name="Liolios K."/>
            <person name="Pagani I."/>
            <person name="Ivanova N."/>
            <person name="Huntemann M."/>
            <person name="Mavromatis K."/>
            <person name="Mikhailova N."/>
            <person name="Pati A."/>
            <person name="Chen A."/>
            <person name="Palaniappan K."/>
            <person name="Land M."/>
            <person name="Hauser L."/>
            <person name="Brambilla E.M."/>
            <person name="Rohde M."/>
            <person name="Mwirichia R."/>
            <person name="Sikorski J."/>
            <person name="Tindall B.J."/>
            <person name="Goker M."/>
            <person name="Bristow J."/>
            <person name="Eisen J.A."/>
            <person name="Markowitz V."/>
            <person name="Hugenholtz P."/>
            <person name="Klenk H.P."/>
            <person name="Kyrpides N.C."/>
        </authorList>
    </citation>
    <scope>NUCLEOTIDE SEQUENCE [LARGE SCALE GENOMIC DNA]</scope>
    <source>
        <strain evidence="7">DSM 16823 / RW262 / RW262</strain>
    </source>
</reference>
<dbReference type="EMBL" id="CP002542">
    <property type="protein sequence ID" value="AEA45358.1"/>
    <property type="molecule type" value="Genomic_DNA"/>
</dbReference>
<organism evidence="6 7">
    <name type="scientific">Fluviicola taffensis (strain DSM 16823 / NCIMB 13979 / RW262)</name>
    <dbReference type="NCBI Taxonomy" id="755732"/>
    <lineage>
        <taxon>Bacteria</taxon>
        <taxon>Pseudomonadati</taxon>
        <taxon>Bacteroidota</taxon>
        <taxon>Flavobacteriia</taxon>
        <taxon>Flavobacteriales</taxon>
        <taxon>Crocinitomicaceae</taxon>
        <taxon>Fluviicola</taxon>
    </lineage>
</organism>
<proteinExistence type="predicted"/>
<gene>
    <name evidence="6" type="ordered locus">Fluta_3386</name>
</gene>
<dbReference type="GO" id="GO:0009253">
    <property type="term" value="P:peptidoglycan catabolic process"/>
    <property type="evidence" value="ECO:0007669"/>
    <property type="project" value="InterPro"/>
</dbReference>